<evidence type="ECO:0000313" key="4">
    <source>
        <dbReference type="Proteomes" id="UP000813385"/>
    </source>
</evidence>
<keyword evidence="2" id="KW-0472">Membrane</keyword>
<evidence type="ECO:0000313" key="3">
    <source>
        <dbReference type="EMBL" id="KAH7354241.1"/>
    </source>
</evidence>
<feature type="region of interest" description="Disordered" evidence="1">
    <location>
        <begin position="1"/>
        <end position="31"/>
    </location>
</feature>
<comment type="caution">
    <text evidence="3">The sequence shown here is derived from an EMBL/GenBank/DDBJ whole genome shotgun (WGS) entry which is preliminary data.</text>
</comment>
<protein>
    <submittedName>
        <fullName evidence="3">Uncharacterized protein</fullName>
    </submittedName>
</protein>
<feature type="transmembrane region" description="Helical" evidence="2">
    <location>
        <begin position="409"/>
        <end position="431"/>
    </location>
</feature>
<dbReference type="Proteomes" id="UP000813385">
    <property type="component" value="Unassembled WGS sequence"/>
</dbReference>
<accession>A0A8K0TF07</accession>
<evidence type="ECO:0000256" key="2">
    <source>
        <dbReference type="SAM" id="Phobius"/>
    </source>
</evidence>
<feature type="transmembrane region" description="Helical" evidence="2">
    <location>
        <begin position="63"/>
        <end position="84"/>
    </location>
</feature>
<dbReference type="EMBL" id="JAGPXD010000005">
    <property type="protein sequence ID" value="KAH7354241.1"/>
    <property type="molecule type" value="Genomic_DNA"/>
</dbReference>
<feature type="transmembrane region" description="Helical" evidence="2">
    <location>
        <begin position="214"/>
        <end position="235"/>
    </location>
</feature>
<keyword evidence="2" id="KW-0812">Transmembrane</keyword>
<dbReference type="OrthoDB" id="3903561at2759"/>
<keyword evidence="2" id="KW-1133">Transmembrane helix</keyword>
<dbReference type="AlphaFoldDB" id="A0A8K0TF07"/>
<gene>
    <name evidence="3" type="ORF">B0T11DRAFT_288276</name>
</gene>
<evidence type="ECO:0000256" key="1">
    <source>
        <dbReference type="SAM" id="MobiDB-lite"/>
    </source>
</evidence>
<reference evidence="3" key="1">
    <citation type="journal article" date="2021" name="Nat. Commun.">
        <title>Genetic determinants of endophytism in the Arabidopsis root mycobiome.</title>
        <authorList>
            <person name="Mesny F."/>
            <person name="Miyauchi S."/>
            <person name="Thiergart T."/>
            <person name="Pickel B."/>
            <person name="Atanasova L."/>
            <person name="Karlsson M."/>
            <person name="Huettel B."/>
            <person name="Barry K.W."/>
            <person name="Haridas S."/>
            <person name="Chen C."/>
            <person name="Bauer D."/>
            <person name="Andreopoulos W."/>
            <person name="Pangilinan J."/>
            <person name="LaButti K."/>
            <person name="Riley R."/>
            <person name="Lipzen A."/>
            <person name="Clum A."/>
            <person name="Drula E."/>
            <person name="Henrissat B."/>
            <person name="Kohler A."/>
            <person name="Grigoriev I.V."/>
            <person name="Martin F.M."/>
            <person name="Hacquard S."/>
        </authorList>
    </citation>
    <scope>NUCLEOTIDE SEQUENCE</scope>
    <source>
        <strain evidence="3">MPI-CAGE-AT-0016</strain>
    </source>
</reference>
<sequence length="592" mass="66855">MAFEPSTMELPLLEPQEPRPTTPTLSPPPAARLTPVRRYRQWWAELGRDTWTDIRRVKSGDGILWVPLYMFSAITVHLCVLVFTERLSLTPTSMYPTGGLGCHPDGSFGYEGDYDRWGISGFFQITIRSGYLSFTQAKVIDTTWDVVIGRIGQSVMAYYSWQAFSSYVRVSMETGPVTFDTFFAAHLEETASLKSTVKMVRDFSTRRRLRSRPAMAFIIVTMIHILAWPTIAGAMTGYTSAESAFVSDFRGSLTPLENFLPVLYVIHDGWRVDLEGNYLVTYSSDSKPDEECIRAYLDGPCGNELTKDVTLYIEKYGLLGLTPDSGVNDDETEWKGKFLGPALNISVSRASNARQNYTKYPSGWPGFSESWSSRMIFTTIDYNRTYSYEYLENFGTCQTLKYYQWGFSFLQLFVDMLLLLAWAIGIWVLWLKAHSELCRKKIEASNRYRSVLDLAAALNRDMATIGESADGISNQQLARLAKTRLHGVAVKAVDPVPSARYTYWTWIKERKGWVSVYFLTATWVVPWFLVNFLVVGTSISVALSVGRTSKTKVLLFLSVFLASSLLLLPFLAGGNGGYIIDPVGFFYSGQRY</sequence>
<organism evidence="3 4">
    <name type="scientific">Plectosphaerella cucumerina</name>
    <dbReference type="NCBI Taxonomy" id="40658"/>
    <lineage>
        <taxon>Eukaryota</taxon>
        <taxon>Fungi</taxon>
        <taxon>Dikarya</taxon>
        <taxon>Ascomycota</taxon>
        <taxon>Pezizomycotina</taxon>
        <taxon>Sordariomycetes</taxon>
        <taxon>Hypocreomycetidae</taxon>
        <taxon>Glomerellales</taxon>
        <taxon>Plectosphaerellaceae</taxon>
        <taxon>Plectosphaerella</taxon>
    </lineage>
</organism>
<keyword evidence="4" id="KW-1185">Reference proteome</keyword>
<feature type="compositionally biased region" description="Pro residues" evidence="1">
    <location>
        <begin position="18"/>
        <end position="30"/>
    </location>
</feature>
<name>A0A8K0TF07_9PEZI</name>
<proteinExistence type="predicted"/>
<feature type="transmembrane region" description="Helical" evidence="2">
    <location>
        <begin position="516"/>
        <end position="541"/>
    </location>
</feature>
<feature type="transmembrane region" description="Helical" evidence="2">
    <location>
        <begin position="553"/>
        <end position="572"/>
    </location>
</feature>